<keyword evidence="2" id="KW-1185">Reference proteome</keyword>
<dbReference type="PANTHER" id="PTHR36776">
    <property type="entry name" value="EXPRESSED PROTEIN"/>
    <property type="match status" value="1"/>
</dbReference>
<evidence type="ECO:0000313" key="2">
    <source>
        <dbReference type="Proteomes" id="UP000634136"/>
    </source>
</evidence>
<comment type="caution">
    <text evidence="1">The sequence shown here is derived from an EMBL/GenBank/DDBJ whole genome shotgun (WGS) entry which is preliminary data.</text>
</comment>
<name>A0A834SJG1_9FABA</name>
<dbReference type="PANTHER" id="PTHR36776:SF1">
    <property type="entry name" value="EXPRESSED PROTEIN"/>
    <property type="match status" value="1"/>
</dbReference>
<protein>
    <submittedName>
        <fullName evidence="1">Uncharacterized protein</fullName>
    </submittedName>
</protein>
<proteinExistence type="predicted"/>
<accession>A0A834SJG1</accession>
<reference evidence="1" key="1">
    <citation type="submission" date="2020-09" db="EMBL/GenBank/DDBJ databases">
        <title>Genome-Enabled Discovery of Anthraquinone Biosynthesis in Senna tora.</title>
        <authorList>
            <person name="Kang S.-H."/>
            <person name="Pandey R.P."/>
            <person name="Lee C.-M."/>
            <person name="Sim J.-S."/>
            <person name="Jeong J.-T."/>
            <person name="Choi B.-S."/>
            <person name="Jung M."/>
            <person name="Ginzburg D."/>
            <person name="Zhao K."/>
            <person name="Won S.Y."/>
            <person name="Oh T.-J."/>
            <person name="Yu Y."/>
            <person name="Kim N.-H."/>
            <person name="Lee O.R."/>
            <person name="Lee T.-H."/>
            <person name="Bashyal P."/>
            <person name="Kim T.-S."/>
            <person name="Lee W.-H."/>
            <person name="Kawkins C."/>
            <person name="Kim C.-K."/>
            <person name="Kim J.S."/>
            <person name="Ahn B.O."/>
            <person name="Rhee S.Y."/>
            <person name="Sohng J.K."/>
        </authorList>
    </citation>
    <scope>NUCLEOTIDE SEQUENCE</scope>
    <source>
        <tissue evidence="1">Leaf</tissue>
    </source>
</reference>
<sequence>MIMITLNCAQSCVCVPGSASLVFRSIPIPPSTFLLPSFPIRHTYSPSPSLIFRCHPHPHTNHQHPQESPIQDIRVPTHWLLPSNAFQESEWLRVTLHKWLDDEYCPEETNVEISRVAAQSYYKSLLEKQTDMGEILLKMARELESISYQESFHGAFSSANAAVDLIAQRIEDLYNST</sequence>
<evidence type="ECO:0000313" key="1">
    <source>
        <dbReference type="EMBL" id="KAF7804804.1"/>
    </source>
</evidence>
<gene>
    <name evidence="1" type="ORF">G2W53_043915</name>
</gene>
<dbReference type="EMBL" id="JAAIUW010000013">
    <property type="protein sequence ID" value="KAF7804804.1"/>
    <property type="molecule type" value="Genomic_DNA"/>
</dbReference>
<dbReference type="Proteomes" id="UP000634136">
    <property type="component" value="Unassembled WGS sequence"/>
</dbReference>
<dbReference type="OrthoDB" id="41419at2759"/>
<organism evidence="1 2">
    <name type="scientific">Senna tora</name>
    <dbReference type="NCBI Taxonomy" id="362788"/>
    <lineage>
        <taxon>Eukaryota</taxon>
        <taxon>Viridiplantae</taxon>
        <taxon>Streptophyta</taxon>
        <taxon>Embryophyta</taxon>
        <taxon>Tracheophyta</taxon>
        <taxon>Spermatophyta</taxon>
        <taxon>Magnoliopsida</taxon>
        <taxon>eudicotyledons</taxon>
        <taxon>Gunneridae</taxon>
        <taxon>Pentapetalae</taxon>
        <taxon>rosids</taxon>
        <taxon>fabids</taxon>
        <taxon>Fabales</taxon>
        <taxon>Fabaceae</taxon>
        <taxon>Caesalpinioideae</taxon>
        <taxon>Cassia clade</taxon>
        <taxon>Senna</taxon>
    </lineage>
</organism>
<dbReference type="AlphaFoldDB" id="A0A834SJG1"/>